<accession>A0A6I2UDZ6</accession>
<dbReference type="GeneID" id="96777969"/>
<evidence type="ECO:0000256" key="2">
    <source>
        <dbReference type="SAM" id="Phobius"/>
    </source>
</evidence>
<dbReference type="RefSeq" id="WP_154406195.1">
    <property type="nucleotide sequence ID" value="NZ_VUNR01000004.1"/>
</dbReference>
<keyword evidence="1" id="KW-0175">Coiled coil</keyword>
<proteinExistence type="predicted"/>
<evidence type="ECO:0000313" key="3">
    <source>
        <dbReference type="EMBL" id="MSU08055.1"/>
    </source>
</evidence>
<reference evidence="3 4" key="1">
    <citation type="submission" date="2019-08" db="EMBL/GenBank/DDBJ databases">
        <title>In-depth cultivation of the pig gut microbiome towards novel bacterial diversity and tailored functional studies.</title>
        <authorList>
            <person name="Wylensek D."/>
            <person name="Hitch T.C.A."/>
            <person name="Clavel T."/>
        </authorList>
    </citation>
    <scope>NUCLEOTIDE SEQUENCE [LARGE SCALE GENOMIC DNA]</scope>
    <source>
        <strain evidence="3 4">WCA-693-APC-5D-A</strain>
    </source>
</reference>
<gene>
    <name evidence="3" type="ORF">FYJ84_03490</name>
</gene>
<keyword evidence="4" id="KW-1185">Reference proteome</keyword>
<feature type="coiled-coil region" evidence="1">
    <location>
        <begin position="173"/>
        <end position="287"/>
    </location>
</feature>
<dbReference type="EMBL" id="VUNR01000004">
    <property type="protein sequence ID" value="MSU08055.1"/>
    <property type="molecule type" value="Genomic_DNA"/>
</dbReference>
<protein>
    <submittedName>
        <fullName evidence="3">Uncharacterized protein</fullName>
    </submittedName>
</protein>
<organism evidence="3 4">
    <name type="scientific">Anaerovibrio slackiae</name>
    <dbReference type="NCBI Taxonomy" id="2652309"/>
    <lineage>
        <taxon>Bacteria</taxon>
        <taxon>Bacillati</taxon>
        <taxon>Bacillota</taxon>
        <taxon>Negativicutes</taxon>
        <taxon>Selenomonadales</taxon>
        <taxon>Selenomonadaceae</taxon>
        <taxon>Anaerovibrio</taxon>
    </lineage>
</organism>
<evidence type="ECO:0000313" key="4">
    <source>
        <dbReference type="Proteomes" id="UP000433181"/>
    </source>
</evidence>
<keyword evidence="2" id="KW-0812">Transmembrane</keyword>
<feature type="transmembrane region" description="Helical" evidence="2">
    <location>
        <begin position="21"/>
        <end position="40"/>
    </location>
</feature>
<evidence type="ECO:0000256" key="1">
    <source>
        <dbReference type="SAM" id="Coils"/>
    </source>
</evidence>
<keyword evidence="2" id="KW-0472">Membrane</keyword>
<sequence>MAAEQENSQQAAHKTSKSKSVLAGAAVLLVLACGLAFYLWSGGRQAVAPAGEKPVIGVLDLQQVAKAHPDYDKLVSLQQEVGSLEASLSLAQMKAELPAAKPDEALFQEAAEQKHSLEAIKRHSQLVEELNALAEQKRQELKPELEAERSQVSQPYLNEVLNLRLKIDSADVLGITQEQVQEMLNRIDALQKERSVALEKLNDEQEARFRALMEQEAAGPLAELKQLEAHERNMAQQQEFEKGMAAQERNAAEMQQALSPVQEKISNARKQTLLEAKKIQLQQLQEKIYSDVAGLAAKLAIMHGLTLILSSPADSLRGIDYEKMQFGDWQPELLPVLNVDTMDLTDEMLREMKVLQ</sequence>
<name>A0A6I2UDZ6_9FIRM</name>
<dbReference type="Proteomes" id="UP000433181">
    <property type="component" value="Unassembled WGS sequence"/>
</dbReference>
<comment type="caution">
    <text evidence="3">The sequence shown here is derived from an EMBL/GenBank/DDBJ whole genome shotgun (WGS) entry which is preliminary data.</text>
</comment>
<dbReference type="AlphaFoldDB" id="A0A6I2UDZ6"/>
<keyword evidence="2" id="KW-1133">Transmembrane helix</keyword>